<dbReference type="EMBL" id="JAOA01000019">
    <property type="protein sequence ID" value="EUA06011.1"/>
    <property type="molecule type" value="Genomic_DNA"/>
</dbReference>
<dbReference type="PATRIC" id="fig|1299326.3.peg.6271"/>
<evidence type="ECO:0000313" key="1">
    <source>
        <dbReference type="EMBL" id="EUA06011.1"/>
    </source>
</evidence>
<sequence>MSTLRPTISGRAHGDPLGLGVRQQLLDPGLVLALKEFGARSSVSVAGLCPGR</sequence>
<organism evidence="1 2">
    <name type="scientific">Mycobacterium kansasii 662</name>
    <dbReference type="NCBI Taxonomy" id="1299326"/>
    <lineage>
        <taxon>Bacteria</taxon>
        <taxon>Bacillati</taxon>
        <taxon>Actinomycetota</taxon>
        <taxon>Actinomycetes</taxon>
        <taxon>Mycobacteriales</taxon>
        <taxon>Mycobacteriaceae</taxon>
        <taxon>Mycobacterium</taxon>
    </lineage>
</organism>
<proteinExistence type="predicted"/>
<reference evidence="1 2" key="1">
    <citation type="submission" date="2013-12" db="EMBL/GenBank/DDBJ databases">
        <authorList>
            <person name="Brown-Elliot B."/>
            <person name="Wallace R."/>
            <person name="Lenaerts A."/>
            <person name="Ordway D."/>
            <person name="DeGroote M.A."/>
            <person name="Parker T."/>
            <person name="Sizemore C."/>
            <person name="Tallon L.J."/>
            <person name="Sadzewicz L.K."/>
            <person name="Sengamalay N."/>
            <person name="Fraser C.M."/>
            <person name="Hine E."/>
            <person name="Shefchek K.A."/>
            <person name="Das S.P."/>
            <person name="Tettelin H."/>
        </authorList>
    </citation>
    <scope>NUCLEOTIDE SEQUENCE [LARGE SCALE GENOMIC DNA]</scope>
    <source>
        <strain evidence="1 2">662</strain>
    </source>
</reference>
<name>X7YGP0_MYCKA</name>
<accession>X7YGP0</accession>
<protein>
    <submittedName>
        <fullName evidence="1">Uncharacterized protein</fullName>
    </submittedName>
</protein>
<evidence type="ECO:0000313" key="2">
    <source>
        <dbReference type="Proteomes" id="UP000020561"/>
    </source>
</evidence>
<comment type="caution">
    <text evidence="1">The sequence shown here is derived from an EMBL/GenBank/DDBJ whole genome shotgun (WGS) entry which is preliminary data.</text>
</comment>
<gene>
    <name evidence="1" type="ORF">I545_6522</name>
</gene>
<dbReference type="AlphaFoldDB" id="X7YGP0"/>
<dbReference type="Proteomes" id="UP000020561">
    <property type="component" value="Unassembled WGS sequence"/>
</dbReference>